<dbReference type="InterPro" id="IPR015065">
    <property type="entry name" value="GlgS"/>
</dbReference>
<dbReference type="GO" id="GO:0003887">
    <property type="term" value="F:DNA-directed DNA polymerase activity"/>
    <property type="evidence" value="ECO:0007669"/>
    <property type="project" value="InterPro"/>
</dbReference>
<dbReference type="KEGG" id="yef:FORC2_3002"/>
<keyword evidence="8" id="KW-1185">Reference proteome</keyword>
<evidence type="ECO:0000313" key="4">
    <source>
        <dbReference type="EMBL" id="CNF44934.1"/>
    </source>
</evidence>
<dbReference type="InterPro" id="IPR036745">
    <property type="entry name" value="PolIII_theta_sf"/>
</dbReference>
<proteinExistence type="inferred from homology"/>
<evidence type="ECO:0000313" key="3">
    <source>
        <dbReference type="EMBL" id="CNE67225.1"/>
    </source>
</evidence>
<comment type="similarity">
    <text evidence="1">Belongs to the GlgS family.</text>
</comment>
<dbReference type="Proteomes" id="UP000048841">
    <property type="component" value="Unassembled WGS sequence"/>
</dbReference>
<sequence>MSALEKLVSAYCHTSLDFVASTVAFMENQKKKIKVDEIEAKLSSDELDFFRERLAHYRDIYRPQ</sequence>
<dbReference type="KEGG" id="yew:CH47_2385"/>
<evidence type="ECO:0000313" key="2">
    <source>
        <dbReference type="EMBL" id="CFQ51090.1"/>
    </source>
</evidence>
<evidence type="ECO:0000313" key="7">
    <source>
        <dbReference type="Proteomes" id="UP000041356"/>
    </source>
</evidence>
<evidence type="ECO:0000313" key="8">
    <source>
        <dbReference type="Proteomes" id="UP000041601"/>
    </source>
</evidence>
<dbReference type="PATRIC" id="fig|630.128.peg.1181"/>
<dbReference type="RefSeq" id="WP_005167868.1">
    <property type="nucleotide sequence ID" value="NZ_CAADJK010000001.1"/>
</dbReference>
<reference evidence="5" key="4">
    <citation type="submission" date="2023-02" db="EMBL/GenBank/DDBJ databases">
        <authorList>
            <person name="Ashton P.M."/>
            <person name="Dallman T."/>
            <person name="Nair S."/>
            <person name="De Pinna E."/>
            <person name="Peters T."/>
            <person name="Grant K."/>
        </authorList>
    </citation>
    <scope>NUCLEOTIDE SEQUENCE</scope>
    <source>
        <strain evidence="5">01103883</strain>
    </source>
</reference>
<dbReference type="Proteomes" id="UP000595309">
    <property type="component" value="Chromosome"/>
</dbReference>
<dbReference type="EMBL" id="CP068146">
    <property type="protein sequence ID" value="QQU46075.1"/>
    <property type="molecule type" value="Genomic_DNA"/>
</dbReference>
<dbReference type="InterPro" id="IPR036295">
    <property type="entry name" value="GlgS_sf"/>
</dbReference>
<dbReference type="Proteomes" id="UP000041356">
    <property type="component" value="Unassembled WGS sequence"/>
</dbReference>
<dbReference type="GeneID" id="31409979"/>
<dbReference type="GO" id="GO:0003677">
    <property type="term" value="F:DNA binding"/>
    <property type="evidence" value="ECO:0007669"/>
    <property type="project" value="InterPro"/>
</dbReference>
<reference evidence="6 10" key="3">
    <citation type="submission" date="2021-01" db="EMBL/GenBank/DDBJ databases">
        <title>FDA dAtabase for Regulatory Grade micrObial Sequences (FDA-ARGOS): Supporting development and validation of Infectious Disease Dx tests.</title>
        <authorList>
            <person name="Blissenbach B."/>
            <person name="Krut O."/>
            <person name="Tallon L."/>
            <person name="Sadzewicz L."/>
            <person name="Zhao X."/>
            <person name="Boylan J."/>
            <person name="Ott S."/>
            <person name="Bowen H."/>
            <person name="Vavikolanu K."/>
            <person name="Mehta A."/>
            <person name="Aluvathingal J."/>
            <person name="Nadendla S."/>
            <person name="Yan Y."/>
            <person name="Sichtig H."/>
        </authorList>
    </citation>
    <scope>NUCLEOTIDE SEQUENCE [LARGE SCALE GENOMIC DNA]</scope>
    <source>
        <strain evidence="6 10">FDAARGOS_1082</strain>
    </source>
</reference>
<evidence type="ECO:0000313" key="10">
    <source>
        <dbReference type="Proteomes" id="UP000595309"/>
    </source>
</evidence>
<dbReference type="OMA" id="MESQGRN"/>
<dbReference type="Proteomes" id="UP001182355">
    <property type="component" value="Unassembled WGS sequence"/>
</dbReference>
<dbReference type="EMBL" id="CGBR01000001">
    <property type="protein sequence ID" value="CFQ51090.1"/>
    <property type="molecule type" value="Genomic_DNA"/>
</dbReference>
<dbReference type="EMBL" id="CPXJ01000091">
    <property type="protein sequence ID" value="CNE67225.1"/>
    <property type="molecule type" value="Genomic_DNA"/>
</dbReference>
<name>A0A0E1NJ17_YEREN</name>
<evidence type="ECO:0000313" key="5">
    <source>
        <dbReference type="EMBL" id="ELI8103017.1"/>
    </source>
</evidence>
<dbReference type="GO" id="GO:1900191">
    <property type="term" value="P:negative regulation of single-species biofilm formation"/>
    <property type="evidence" value="ECO:0007669"/>
    <property type="project" value="UniProtKB-UniRule"/>
</dbReference>
<organism evidence="2 9">
    <name type="scientific">Yersinia enterocolitica</name>
    <dbReference type="NCBI Taxonomy" id="630"/>
    <lineage>
        <taxon>Bacteria</taxon>
        <taxon>Pseudomonadati</taxon>
        <taxon>Pseudomonadota</taxon>
        <taxon>Gammaproteobacteria</taxon>
        <taxon>Enterobacterales</taxon>
        <taxon>Yersiniaceae</taxon>
        <taxon>Yersinia</taxon>
    </lineage>
</organism>
<dbReference type="GO" id="GO:1902201">
    <property type="term" value="P:negative regulation of bacterial-type flagellum-dependent cell motility"/>
    <property type="evidence" value="ECO:0007669"/>
    <property type="project" value="UniProtKB-UniRule"/>
</dbReference>
<dbReference type="HAMAP" id="MF_00525">
    <property type="entry name" value="GlgS"/>
    <property type="match status" value="1"/>
</dbReference>
<dbReference type="KEGG" id="yet:CH48_2797"/>
<dbReference type="SUPFAM" id="SSF46575">
    <property type="entry name" value="DNA polymerase III theta subunit-like"/>
    <property type="match status" value="1"/>
</dbReference>
<dbReference type="Proteomes" id="UP000041601">
    <property type="component" value="Unassembled WGS sequence"/>
</dbReference>
<dbReference type="AlphaFoldDB" id="A0A0E1NJ17"/>
<accession>A0A0E1NJ17</accession>
<dbReference type="EMBL" id="CPZF01000003">
    <property type="protein sequence ID" value="CNF44934.1"/>
    <property type="molecule type" value="Genomic_DNA"/>
</dbReference>
<protein>
    <recommendedName>
        <fullName evidence="1">Surface composition regulator</fullName>
    </recommendedName>
</protein>
<reference evidence="2 9" key="2">
    <citation type="submission" date="2015-03" db="EMBL/GenBank/DDBJ databases">
        <authorList>
            <person name="Murphy D."/>
        </authorList>
    </citation>
    <scope>NUCLEOTIDE SEQUENCE [LARGE SCALE GENOMIC DNA]</scope>
    <source>
        <strain evidence="2 9">IP26249</strain>
    </source>
</reference>
<dbReference type="EMBL" id="ABNAVX010000014">
    <property type="protein sequence ID" value="ELI8103017.1"/>
    <property type="molecule type" value="Genomic_DNA"/>
</dbReference>
<comment type="function">
    <text evidence="1">Major determinant of cell surface composition. Negatively regulates motility, adhesion and synthesis of biofilm exopolysaccharides.</text>
</comment>
<evidence type="ECO:0000313" key="9">
    <source>
        <dbReference type="Proteomes" id="UP000048841"/>
    </source>
</evidence>
<evidence type="ECO:0000256" key="1">
    <source>
        <dbReference type="HAMAP-Rule" id="MF_00525"/>
    </source>
</evidence>
<reference evidence="7 8" key="1">
    <citation type="submission" date="2015-03" db="EMBL/GenBank/DDBJ databases">
        <authorList>
            <consortium name="Pathogen Informatics"/>
            <person name="Murphy D."/>
        </authorList>
    </citation>
    <scope>NUCLEOTIDE SEQUENCE [LARGE SCALE GENOMIC DNA]</scope>
    <source>
        <strain evidence="3 8">IP05342</strain>
        <strain evidence="4 7">IP27818</strain>
    </source>
</reference>
<dbReference type="GO" id="GO:0006260">
    <property type="term" value="P:DNA replication"/>
    <property type="evidence" value="ECO:0007669"/>
    <property type="project" value="InterPro"/>
</dbReference>
<evidence type="ECO:0000313" key="6">
    <source>
        <dbReference type="EMBL" id="QQU46075.1"/>
    </source>
</evidence>
<dbReference type="Gene3D" id="1.20.970.20">
    <property type="entry name" value="Glycogen synthesis protein GlgS"/>
    <property type="match status" value="1"/>
</dbReference>
<gene>
    <name evidence="1" type="primary">glgS</name>
    <name evidence="4" type="ORF">ERS137939_01512</name>
    <name evidence="2" type="ORF">ERS137941_00210</name>
    <name evidence="3" type="ORF">ERS137959_04395</name>
    <name evidence="6" type="ORF">I6I39_13980</name>
    <name evidence="5" type="ORF">RSF11_002739</name>
</gene>